<dbReference type="InterPro" id="IPR015886">
    <property type="entry name" value="H2TH_FPG"/>
</dbReference>
<dbReference type="SUPFAM" id="SSF46946">
    <property type="entry name" value="S13-like H2TH domain"/>
    <property type="match status" value="1"/>
</dbReference>
<dbReference type="GO" id="GO:0003906">
    <property type="term" value="F:DNA-(apurinic or apyrimidinic site) endonuclease activity"/>
    <property type="evidence" value="ECO:0007669"/>
    <property type="project" value="InterPro"/>
</dbReference>
<accession>A0A542E5L5</accession>
<evidence type="ECO:0000256" key="7">
    <source>
        <dbReference type="ARBA" id="ARBA00023239"/>
    </source>
</evidence>
<dbReference type="AlphaFoldDB" id="A0A542E5L5"/>
<dbReference type="Gene3D" id="1.10.8.50">
    <property type="match status" value="1"/>
</dbReference>
<evidence type="ECO:0000256" key="5">
    <source>
        <dbReference type="ARBA" id="ARBA00023125"/>
    </source>
</evidence>
<dbReference type="InterPro" id="IPR035937">
    <property type="entry name" value="FPG_N"/>
</dbReference>
<dbReference type="Gene3D" id="3.20.190.10">
    <property type="entry name" value="MutM-like, N-terminal"/>
    <property type="match status" value="1"/>
</dbReference>
<keyword evidence="8" id="KW-0511">Multifunctional enzyme</keyword>
<keyword evidence="7" id="KW-0456">Lyase</keyword>
<dbReference type="SMART" id="SM00898">
    <property type="entry name" value="Fapy_DNA_glyco"/>
    <property type="match status" value="1"/>
</dbReference>
<feature type="region of interest" description="Disordered" evidence="10">
    <location>
        <begin position="92"/>
        <end position="112"/>
    </location>
</feature>
<keyword evidence="9" id="KW-0326">Glycosidase</keyword>
<dbReference type="Pfam" id="PF06831">
    <property type="entry name" value="H2TH"/>
    <property type="match status" value="1"/>
</dbReference>
<organism evidence="12 13">
    <name type="scientific">Lapillicoccus jejuensis</name>
    <dbReference type="NCBI Taxonomy" id="402171"/>
    <lineage>
        <taxon>Bacteria</taxon>
        <taxon>Bacillati</taxon>
        <taxon>Actinomycetota</taxon>
        <taxon>Actinomycetes</taxon>
        <taxon>Micrococcales</taxon>
        <taxon>Intrasporangiaceae</taxon>
        <taxon>Lapillicoccus</taxon>
    </lineage>
</organism>
<dbReference type="PROSITE" id="PS51068">
    <property type="entry name" value="FPG_CAT"/>
    <property type="match status" value="1"/>
</dbReference>
<sequence length="277" mass="30565">MPELPEVESARSVIERAALRRRIADVDDTDTYECRPHQPGEIRDALVGRHLTSAHRRGKTMWCETSGEDGARGAGPRLGLHLGMSGRILVAPPSSGGEAHEGGDYVGSGPSRGRQRKEVWFRFTLWFEDGGSLRLLDPRRLGRARLEPDLDAVGPDAAQIGREEFREVVGTGKAPLKARLLDQGKIAGVGNLLADEVLWQAHLSPKRLCGSLDEDELDELRRQLRKGVRLAIRHGGVHTGEIIPFRHAGARCPRCGAEMRRATVGGRTTWWCAQEQE</sequence>
<proteinExistence type="inferred from homology"/>
<evidence type="ECO:0000256" key="6">
    <source>
        <dbReference type="ARBA" id="ARBA00023204"/>
    </source>
</evidence>
<keyword evidence="3" id="KW-0227">DNA damage</keyword>
<comment type="similarity">
    <text evidence="2">Belongs to the FPG family.</text>
</comment>
<evidence type="ECO:0000313" key="13">
    <source>
        <dbReference type="Proteomes" id="UP000317893"/>
    </source>
</evidence>
<dbReference type="SMART" id="SM01232">
    <property type="entry name" value="H2TH"/>
    <property type="match status" value="1"/>
</dbReference>
<dbReference type="OrthoDB" id="9800855at2"/>
<dbReference type="InterPro" id="IPR010979">
    <property type="entry name" value="Ribosomal_uS13-like_H2TH"/>
</dbReference>
<feature type="domain" description="Formamidopyrimidine-DNA glycosylase catalytic" evidence="11">
    <location>
        <begin position="2"/>
        <end position="142"/>
    </location>
</feature>
<dbReference type="SUPFAM" id="SSF57716">
    <property type="entry name" value="Glucocorticoid receptor-like (DNA-binding domain)"/>
    <property type="match status" value="1"/>
</dbReference>
<evidence type="ECO:0000259" key="11">
    <source>
        <dbReference type="PROSITE" id="PS51068"/>
    </source>
</evidence>
<dbReference type="PANTHER" id="PTHR22993:SF9">
    <property type="entry name" value="FORMAMIDOPYRIMIDINE-DNA GLYCOSYLASE"/>
    <property type="match status" value="1"/>
</dbReference>
<dbReference type="GO" id="GO:0008270">
    <property type="term" value="F:zinc ion binding"/>
    <property type="evidence" value="ECO:0007669"/>
    <property type="project" value="InterPro"/>
</dbReference>
<keyword evidence="5" id="KW-0238">DNA-binding</keyword>
<evidence type="ECO:0000313" key="12">
    <source>
        <dbReference type="EMBL" id="TQJ10632.1"/>
    </source>
</evidence>
<evidence type="ECO:0000256" key="2">
    <source>
        <dbReference type="ARBA" id="ARBA00009409"/>
    </source>
</evidence>
<evidence type="ECO:0000256" key="3">
    <source>
        <dbReference type="ARBA" id="ARBA00022763"/>
    </source>
</evidence>
<name>A0A542E5L5_9MICO</name>
<evidence type="ECO:0000256" key="1">
    <source>
        <dbReference type="ARBA" id="ARBA00001668"/>
    </source>
</evidence>
<evidence type="ECO:0000256" key="10">
    <source>
        <dbReference type="SAM" id="MobiDB-lite"/>
    </source>
</evidence>
<evidence type="ECO:0000256" key="9">
    <source>
        <dbReference type="ARBA" id="ARBA00023295"/>
    </source>
</evidence>
<keyword evidence="13" id="KW-1185">Reference proteome</keyword>
<gene>
    <name evidence="12" type="ORF">FB458_3761</name>
</gene>
<comment type="catalytic activity">
    <reaction evidence="1">
        <text>Hydrolysis of DNA containing ring-opened 7-methylguanine residues, releasing 2,6-diamino-4-hydroxy-5-(N-methyl)formamidopyrimidine.</text>
        <dbReference type="EC" id="3.2.2.23"/>
    </reaction>
</comment>
<dbReference type="RefSeq" id="WP_141849828.1">
    <property type="nucleotide sequence ID" value="NZ_BAAAPR010000012.1"/>
</dbReference>
<dbReference type="SUPFAM" id="SSF81624">
    <property type="entry name" value="N-terminal domain of MutM-like DNA repair proteins"/>
    <property type="match status" value="1"/>
</dbReference>
<dbReference type="PANTHER" id="PTHR22993">
    <property type="entry name" value="FORMAMIDOPYRIMIDINE-DNA GLYCOSYLASE"/>
    <property type="match status" value="1"/>
</dbReference>
<keyword evidence="4" id="KW-0378">Hydrolase</keyword>
<dbReference type="GO" id="GO:0008534">
    <property type="term" value="F:oxidized purine nucleobase lesion DNA N-glycosylase activity"/>
    <property type="evidence" value="ECO:0007669"/>
    <property type="project" value="UniProtKB-EC"/>
</dbReference>
<dbReference type="Proteomes" id="UP000317893">
    <property type="component" value="Unassembled WGS sequence"/>
</dbReference>
<dbReference type="GO" id="GO:0016829">
    <property type="term" value="F:lyase activity"/>
    <property type="evidence" value="ECO:0007669"/>
    <property type="project" value="UniProtKB-KW"/>
</dbReference>
<dbReference type="GO" id="GO:0006284">
    <property type="term" value="P:base-excision repair"/>
    <property type="evidence" value="ECO:0007669"/>
    <property type="project" value="InterPro"/>
</dbReference>
<protein>
    <submittedName>
        <fullName evidence="12">Formamidopyrimidine-DNA glycosylase</fullName>
    </submittedName>
</protein>
<reference evidence="12 13" key="1">
    <citation type="submission" date="2019-06" db="EMBL/GenBank/DDBJ databases">
        <title>Sequencing the genomes of 1000 actinobacteria strains.</title>
        <authorList>
            <person name="Klenk H.-P."/>
        </authorList>
    </citation>
    <scope>NUCLEOTIDE SEQUENCE [LARGE SCALE GENOMIC DNA]</scope>
    <source>
        <strain evidence="12 13">DSM 18607</strain>
    </source>
</reference>
<dbReference type="Pfam" id="PF01149">
    <property type="entry name" value="Fapy_DNA_glyco"/>
    <property type="match status" value="1"/>
</dbReference>
<dbReference type="EMBL" id="VFMN01000001">
    <property type="protein sequence ID" value="TQJ10632.1"/>
    <property type="molecule type" value="Genomic_DNA"/>
</dbReference>
<comment type="caution">
    <text evidence="12">The sequence shown here is derived from an EMBL/GenBank/DDBJ whole genome shotgun (WGS) entry which is preliminary data.</text>
</comment>
<dbReference type="InterPro" id="IPR012319">
    <property type="entry name" value="FPG_cat"/>
</dbReference>
<evidence type="ECO:0000256" key="4">
    <source>
        <dbReference type="ARBA" id="ARBA00022801"/>
    </source>
</evidence>
<dbReference type="GO" id="GO:0003684">
    <property type="term" value="F:damaged DNA binding"/>
    <property type="evidence" value="ECO:0007669"/>
    <property type="project" value="InterPro"/>
</dbReference>
<evidence type="ECO:0000256" key="8">
    <source>
        <dbReference type="ARBA" id="ARBA00023268"/>
    </source>
</evidence>
<keyword evidence="6" id="KW-0234">DNA repair</keyword>